<accession>A0A3P9LNA2</accession>
<reference evidence="2 3" key="2">
    <citation type="submission" date="2017-04" db="EMBL/GenBank/DDBJ databases">
        <title>CpG methylation of centromeres and impact of large insertions on vertebrate speciation.</title>
        <authorList>
            <person name="Ichikawa K."/>
            <person name="Yoshimura J."/>
            <person name="Morishita S."/>
        </authorList>
    </citation>
    <scope>NUCLEOTIDE SEQUENCE</scope>
    <source>
        <strain evidence="2 3">HNI</strain>
    </source>
</reference>
<sequence length="105" mass="11166">MRVFCAVVSTSCVVSEMGLVVGCQVVVENMVFAPTCVHRPTPEERGIPVDAPAMASRMLPRNLEDVGLITPDDPELSSLLVTGLTGLTFGKNFSKASCRKVLQSG</sequence>
<reference evidence="2" key="3">
    <citation type="submission" date="2025-08" db="UniProtKB">
        <authorList>
            <consortium name="Ensembl"/>
        </authorList>
    </citation>
    <scope>IDENTIFICATION</scope>
    <source>
        <strain evidence="2">HNI</strain>
    </source>
</reference>
<keyword evidence="1" id="KW-0732">Signal</keyword>
<evidence type="ECO:0000313" key="3">
    <source>
        <dbReference type="Proteomes" id="UP000265180"/>
    </source>
</evidence>
<dbReference type="AlphaFoldDB" id="A0A3P9LNA2"/>
<dbReference type="Proteomes" id="UP000265180">
    <property type="component" value="Chromosome 3"/>
</dbReference>
<dbReference type="Ensembl" id="ENSORLT00020012662.1">
    <property type="protein sequence ID" value="ENSORLP00020022195.1"/>
    <property type="gene ID" value="ENSORLG00020002369.1"/>
</dbReference>
<feature type="chain" id="PRO_5018141949" evidence="1">
    <location>
        <begin position="16"/>
        <end position="105"/>
    </location>
</feature>
<feature type="signal peptide" evidence="1">
    <location>
        <begin position="1"/>
        <end position="15"/>
    </location>
</feature>
<reference evidence="2" key="4">
    <citation type="submission" date="2025-09" db="UniProtKB">
        <authorList>
            <consortium name="Ensembl"/>
        </authorList>
    </citation>
    <scope>IDENTIFICATION</scope>
    <source>
        <strain evidence="2">HNI</strain>
    </source>
</reference>
<name>A0A3P9LNA2_ORYLA</name>
<evidence type="ECO:0000256" key="1">
    <source>
        <dbReference type="SAM" id="SignalP"/>
    </source>
</evidence>
<reference key="1">
    <citation type="journal article" date="2007" name="Nature">
        <title>The medaka draft genome and insights into vertebrate genome evolution.</title>
        <authorList>
            <person name="Kasahara M."/>
            <person name="Naruse K."/>
            <person name="Sasaki S."/>
            <person name="Nakatani Y."/>
            <person name="Qu W."/>
            <person name="Ahsan B."/>
            <person name="Yamada T."/>
            <person name="Nagayasu Y."/>
            <person name="Doi K."/>
            <person name="Kasai Y."/>
            <person name="Jindo T."/>
            <person name="Kobayashi D."/>
            <person name="Shimada A."/>
            <person name="Toyoda A."/>
            <person name="Kuroki Y."/>
            <person name="Fujiyama A."/>
            <person name="Sasaki T."/>
            <person name="Shimizu A."/>
            <person name="Asakawa S."/>
            <person name="Shimizu N."/>
            <person name="Hashimoto S."/>
            <person name="Yang J."/>
            <person name="Lee Y."/>
            <person name="Matsushima K."/>
            <person name="Sugano S."/>
            <person name="Sakaizumi M."/>
            <person name="Narita T."/>
            <person name="Ohishi K."/>
            <person name="Haga S."/>
            <person name="Ohta F."/>
            <person name="Nomoto H."/>
            <person name="Nogata K."/>
            <person name="Morishita T."/>
            <person name="Endo T."/>
            <person name="Shin-I T."/>
            <person name="Takeda H."/>
            <person name="Morishita S."/>
            <person name="Kohara Y."/>
        </authorList>
    </citation>
    <scope>NUCLEOTIDE SEQUENCE [LARGE SCALE GENOMIC DNA]</scope>
    <source>
        <strain>Hd-rR</strain>
    </source>
</reference>
<organism evidence="2 3">
    <name type="scientific">Oryzias latipes</name>
    <name type="common">Japanese rice fish</name>
    <name type="synonym">Japanese killifish</name>
    <dbReference type="NCBI Taxonomy" id="8090"/>
    <lineage>
        <taxon>Eukaryota</taxon>
        <taxon>Metazoa</taxon>
        <taxon>Chordata</taxon>
        <taxon>Craniata</taxon>
        <taxon>Vertebrata</taxon>
        <taxon>Euteleostomi</taxon>
        <taxon>Actinopterygii</taxon>
        <taxon>Neopterygii</taxon>
        <taxon>Teleostei</taxon>
        <taxon>Neoteleostei</taxon>
        <taxon>Acanthomorphata</taxon>
        <taxon>Ovalentaria</taxon>
        <taxon>Atherinomorphae</taxon>
        <taxon>Beloniformes</taxon>
        <taxon>Adrianichthyidae</taxon>
        <taxon>Oryziinae</taxon>
        <taxon>Oryzias</taxon>
    </lineage>
</organism>
<evidence type="ECO:0000313" key="2">
    <source>
        <dbReference type="Ensembl" id="ENSORLP00020022195.1"/>
    </source>
</evidence>
<proteinExistence type="predicted"/>
<protein>
    <submittedName>
        <fullName evidence="2">Uncharacterized protein</fullName>
    </submittedName>
</protein>